<dbReference type="Proteomes" id="UP001189429">
    <property type="component" value="Unassembled WGS sequence"/>
</dbReference>
<proteinExistence type="predicted"/>
<evidence type="ECO:0000313" key="3">
    <source>
        <dbReference type="Proteomes" id="UP001189429"/>
    </source>
</evidence>
<name>A0ABN9XL10_9DINO</name>
<reference evidence="2" key="1">
    <citation type="submission" date="2023-10" db="EMBL/GenBank/DDBJ databases">
        <authorList>
            <person name="Chen Y."/>
            <person name="Shah S."/>
            <person name="Dougan E. K."/>
            <person name="Thang M."/>
            <person name="Chan C."/>
        </authorList>
    </citation>
    <scope>NUCLEOTIDE SEQUENCE [LARGE SCALE GENOMIC DNA]</scope>
</reference>
<evidence type="ECO:0000313" key="2">
    <source>
        <dbReference type="EMBL" id="CAK0900527.1"/>
    </source>
</evidence>
<feature type="region of interest" description="Disordered" evidence="1">
    <location>
        <begin position="24"/>
        <end position="60"/>
    </location>
</feature>
<gene>
    <name evidence="2" type="ORF">PCOR1329_LOCUS77778</name>
</gene>
<evidence type="ECO:0000256" key="1">
    <source>
        <dbReference type="SAM" id="MobiDB-lite"/>
    </source>
</evidence>
<accession>A0ABN9XL10</accession>
<protein>
    <submittedName>
        <fullName evidence="2">Uncharacterized protein</fullName>
    </submittedName>
</protein>
<comment type="caution">
    <text evidence="2">The sequence shown here is derived from an EMBL/GenBank/DDBJ whole genome shotgun (WGS) entry which is preliminary data.</text>
</comment>
<sequence length="138" mass="14944">MKMRIGLQLGNSCTQIQAPPVAAGGHVGLLLEEEQEEEEEEEEEEWPGSRSGDESDGGGLLLSSVLGWRRGARGPWTSHGGLPKVSSGPQKGLRYVHRHQTLAYGTAESSNTPLAWLARARPGMVTPHLLIERRGSQP</sequence>
<dbReference type="EMBL" id="CAUYUJ010020793">
    <property type="protein sequence ID" value="CAK0900527.1"/>
    <property type="molecule type" value="Genomic_DNA"/>
</dbReference>
<keyword evidence="3" id="KW-1185">Reference proteome</keyword>
<feature type="compositionally biased region" description="Acidic residues" evidence="1">
    <location>
        <begin position="31"/>
        <end position="46"/>
    </location>
</feature>
<organism evidence="2 3">
    <name type="scientific">Prorocentrum cordatum</name>
    <dbReference type="NCBI Taxonomy" id="2364126"/>
    <lineage>
        <taxon>Eukaryota</taxon>
        <taxon>Sar</taxon>
        <taxon>Alveolata</taxon>
        <taxon>Dinophyceae</taxon>
        <taxon>Prorocentrales</taxon>
        <taxon>Prorocentraceae</taxon>
        <taxon>Prorocentrum</taxon>
    </lineage>
</organism>